<evidence type="ECO:0000256" key="1">
    <source>
        <dbReference type="SAM" id="MobiDB-lite"/>
    </source>
</evidence>
<organism evidence="2 3">
    <name type="scientific">Salix dunnii</name>
    <dbReference type="NCBI Taxonomy" id="1413687"/>
    <lineage>
        <taxon>Eukaryota</taxon>
        <taxon>Viridiplantae</taxon>
        <taxon>Streptophyta</taxon>
        <taxon>Embryophyta</taxon>
        <taxon>Tracheophyta</taxon>
        <taxon>Spermatophyta</taxon>
        <taxon>Magnoliopsida</taxon>
        <taxon>eudicotyledons</taxon>
        <taxon>Gunneridae</taxon>
        <taxon>Pentapetalae</taxon>
        <taxon>rosids</taxon>
        <taxon>fabids</taxon>
        <taxon>Malpighiales</taxon>
        <taxon>Salicaceae</taxon>
        <taxon>Saliceae</taxon>
        <taxon>Salix</taxon>
    </lineage>
</organism>
<proteinExistence type="predicted"/>
<sequence>MKNEKEKESELANTSASFMSLNMINSYASTDFESTEGNGLLGFMQEMQAPASLDFDSMSQNRGFAGSESEGKLG</sequence>
<dbReference type="Proteomes" id="UP000657918">
    <property type="component" value="Unassembled WGS sequence"/>
</dbReference>
<dbReference type="EMBL" id="JADGMS010000012">
    <property type="protein sequence ID" value="KAF9671122.1"/>
    <property type="molecule type" value="Genomic_DNA"/>
</dbReference>
<dbReference type="AlphaFoldDB" id="A0A835MLL2"/>
<accession>A0A835MLL2</accession>
<protein>
    <submittedName>
        <fullName evidence="2">Uncharacterized protein</fullName>
    </submittedName>
</protein>
<gene>
    <name evidence="2" type="ORF">SADUNF_Sadunf12G0014700</name>
</gene>
<keyword evidence="3" id="KW-1185">Reference proteome</keyword>
<reference evidence="2 3" key="1">
    <citation type="submission" date="2020-10" db="EMBL/GenBank/DDBJ databases">
        <title>Plant Genome Project.</title>
        <authorList>
            <person name="Zhang R.-G."/>
        </authorList>
    </citation>
    <scope>NUCLEOTIDE SEQUENCE [LARGE SCALE GENOMIC DNA]</scope>
    <source>
        <strain evidence="2">FAFU-HL-1</strain>
        <tissue evidence="2">Leaf</tissue>
    </source>
</reference>
<evidence type="ECO:0000313" key="3">
    <source>
        <dbReference type="Proteomes" id="UP000657918"/>
    </source>
</evidence>
<evidence type="ECO:0000313" key="2">
    <source>
        <dbReference type="EMBL" id="KAF9671122.1"/>
    </source>
</evidence>
<feature type="region of interest" description="Disordered" evidence="1">
    <location>
        <begin position="54"/>
        <end position="74"/>
    </location>
</feature>
<comment type="caution">
    <text evidence="2">The sequence shown here is derived from an EMBL/GenBank/DDBJ whole genome shotgun (WGS) entry which is preliminary data.</text>
</comment>
<name>A0A835MLL2_9ROSI</name>